<reference evidence="2" key="1">
    <citation type="journal article" date="2020" name="Stud. Mycol.">
        <title>101 Dothideomycetes genomes: a test case for predicting lifestyles and emergence of pathogens.</title>
        <authorList>
            <person name="Haridas S."/>
            <person name="Albert R."/>
            <person name="Binder M."/>
            <person name="Bloem J."/>
            <person name="Labutti K."/>
            <person name="Salamov A."/>
            <person name="Andreopoulos B."/>
            <person name="Baker S."/>
            <person name="Barry K."/>
            <person name="Bills G."/>
            <person name="Bluhm B."/>
            <person name="Cannon C."/>
            <person name="Castanera R."/>
            <person name="Culley D."/>
            <person name="Daum C."/>
            <person name="Ezra D."/>
            <person name="Gonzalez J."/>
            <person name="Henrissat B."/>
            <person name="Kuo A."/>
            <person name="Liang C."/>
            <person name="Lipzen A."/>
            <person name="Lutzoni F."/>
            <person name="Magnuson J."/>
            <person name="Mondo S."/>
            <person name="Nolan M."/>
            <person name="Ohm R."/>
            <person name="Pangilinan J."/>
            <person name="Park H.-J."/>
            <person name="Ramirez L."/>
            <person name="Alfaro M."/>
            <person name="Sun H."/>
            <person name="Tritt A."/>
            <person name="Yoshinaga Y."/>
            <person name="Zwiers L.-H."/>
            <person name="Turgeon B."/>
            <person name="Goodwin S."/>
            <person name="Spatafora J."/>
            <person name="Crous P."/>
            <person name="Grigoriev I."/>
        </authorList>
    </citation>
    <scope>NUCLEOTIDE SEQUENCE</scope>
    <source>
        <strain evidence="2">CBS 269.34</strain>
    </source>
</reference>
<evidence type="ECO:0000313" key="3">
    <source>
        <dbReference type="Proteomes" id="UP000799750"/>
    </source>
</evidence>
<sequence>MVMRSGAIGGARFDALQHASNKARGPLSSQRQPFDSSKTVAHALLIRVAYSPLGSVVCQLFRCSCRLSMLYPRFRAAARPTAQRGLLGLENYRLLLFQHSLAAAAVAAWLHGAWGRPRTPGNMQEAMSPAAQRPLIPRLGPRGDNETRSREAQTASDPCLEHRGFSSGGPSLVCGQERQSSMRMLVILRQWGKYGPAASRAMASRALCVCDGSARACLIVETPQGWRTKEPVSDSLLSQWYAVSRFAQWFVGMKCRALSEQASRRRLDSFGAAYSPPLPTPRRGTPRRRRLARMATSTMALSVKLSLLGRETLIFGRLVRFSHPTAVRLRRSSRQPRSPGAPGFEAPDASRVVQLHALRATSGRRRGTARGAEGVSGSSSGCPSGNCWASEPRRRCCRRVVRLSSSRVPFCNVRARSQSRSSRSCMPQEASKLPLSMLPSTVERALEASPDPLAVSCKSPRASASHYECLCGSGAGLRAEAEEEGEGAFGARRSRVACFLPRSSTVEACNVDPAVGSPASCPPRPVSSAQLEPMRTGRGSLPFTVPTL</sequence>
<organism evidence="2 3">
    <name type="scientific">Lophium mytilinum</name>
    <dbReference type="NCBI Taxonomy" id="390894"/>
    <lineage>
        <taxon>Eukaryota</taxon>
        <taxon>Fungi</taxon>
        <taxon>Dikarya</taxon>
        <taxon>Ascomycota</taxon>
        <taxon>Pezizomycotina</taxon>
        <taxon>Dothideomycetes</taxon>
        <taxon>Pleosporomycetidae</taxon>
        <taxon>Mytilinidiales</taxon>
        <taxon>Mytilinidiaceae</taxon>
        <taxon>Lophium</taxon>
    </lineage>
</organism>
<evidence type="ECO:0000256" key="1">
    <source>
        <dbReference type="SAM" id="MobiDB-lite"/>
    </source>
</evidence>
<dbReference type="EMBL" id="MU004181">
    <property type="protein sequence ID" value="KAF2502362.1"/>
    <property type="molecule type" value="Genomic_DNA"/>
</dbReference>
<gene>
    <name evidence="2" type="ORF">BU16DRAFT_6092</name>
</gene>
<feature type="region of interest" description="Disordered" evidence="1">
    <location>
        <begin position="517"/>
        <end position="548"/>
    </location>
</feature>
<evidence type="ECO:0000313" key="2">
    <source>
        <dbReference type="EMBL" id="KAF2502362.1"/>
    </source>
</evidence>
<dbReference type="Proteomes" id="UP000799750">
    <property type="component" value="Unassembled WGS sequence"/>
</dbReference>
<keyword evidence="3" id="KW-1185">Reference proteome</keyword>
<feature type="compositionally biased region" description="Basic and acidic residues" evidence="1">
    <location>
        <begin position="141"/>
        <end position="151"/>
    </location>
</feature>
<feature type="region of interest" description="Disordered" evidence="1">
    <location>
        <begin position="120"/>
        <end position="164"/>
    </location>
</feature>
<proteinExistence type="predicted"/>
<protein>
    <submittedName>
        <fullName evidence="2">Uncharacterized protein</fullName>
    </submittedName>
</protein>
<dbReference type="AlphaFoldDB" id="A0A6A6RD89"/>
<feature type="compositionally biased region" description="Low complexity" evidence="1">
    <location>
        <begin position="369"/>
        <end position="385"/>
    </location>
</feature>
<name>A0A6A6RD89_9PEZI</name>
<accession>A0A6A6RD89</accession>
<feature type="region of interest" description="Disordered" evidence="1">
    <location>
        <begin position="327"/>
        <end position="390"/>
    </location>
</feature>